<dbReference type="InterPro" id="IPR008927">
    <property type="entry name" value="6-PGluconate_DH-like_C_sf"/>
</dbReference>
<dbReference type="InterPro" id="IPR013332">
    <property type="entry name" value="KPR_N"/>
</dbReference>
<protein>
    <recommendedName>
        <fullName evidence="4 9">2-dehydropantoate 2-reductase</fullName>
        <ecNumber evidence="3 9">1.1.1.169</ecNumber>
    </recommendedName>
    <alternativeName>
        <fullName evidence="7 9">Ketopantoate reductase</fullName>
    </alternativeName>
</protein>
<accession>A0ABN6H9K8</accession>
<evidence type="ECO:0000256" key="3">
    <source>
        <dbReference type="ARBA" id="ARBA00013014"/>
    </source>
</evidence>
<dbReference type="InterPro" id="IPR036291">
    <property type="entry name" value="NAD(P)-bd_dom_sf"/>
</dbReference>
<dbReference type="Pfam" id="PF08546">
    <property type="entry name" value="ApbA_C"/>
    <property type="match status" value="1"/>
</dbReference>
<keyword evidence="6 9" id="KW-0560">Oxidoreductase</keyword>
<dbReference type="InterPro" id="IPR051402">
    <property type="entry name" value="KPR-Related"/>
</dbReference>
<comment type="function">
    <text evidence="9">Catalyzes the NADPH-dependent reduction of ketopantoate into pantoic acid.</text>
</comment>
<reference evidence="12 13" key="1">
    <citation type="submission" date="2021-06" db="EMBL/GenBank/DDBJ databases">
        <title>Complete genome of Haloferula helveola possessing various polysaccharide degrading enzymes.</title>
        <authorList>
            <person name="Takami H."/>
            <person name="Huang C."/>
            <person name="Hamasaki K."/>
        </authorList>
    </citation>
    <scope>NUCLEOTIDE SEQUENCE [LARGE SCALE GENOMIC DNA]</scope>
    <source>
        <strain evidence="12 13">CN-1</strain>
    </source>
</reference>
<dbReference type="Pfam" id="PF02558">
    <property type="entry name" value="ApbA"/>
    <property type="match status" value="1"/>
</dbReference>
<dbReference type="NCBIfam" id="TIGR00745">
    <property type="entry name" value="apbA_panE"/>
    <property type="match status" value="1"/>
</dbReference>
<comment type="catalytic activity">
    <reaction evidence="8 9">
        <text>(R)-pantoate + NADP(+) = 2-dehydropantoate + NADPH + H(+)</text>
        <dbReference type="Rhea" id="RHEA:16233"/>
        <dbReference type="ChEBI" id="CHEBI:11561"/>
        <dbReference type="ChEBI" id="CHEBI:15378"/>
        <dbReference type="ChEBI" id="CHEBI:15980"/>
        <dbReference type="ChEBI" id="CHEBI:57783"/>
        <dbReference type="ChEBI" id="CHEBI:58349"/>
        <dbReference type="EC" id="1.1.1.169"/>
    </reaction>
</comment>
<dbReference type="RefSeq" id="WP_338687377.1">
    <property type="nucleotide sequence ID" value="NZ_AP024702.1"/>
</dbReference>
<proteinExistence type="inferred from homology"/>
<keyword evidence="13" id="KW-1185">Reference proteome</keyword>
<evidence type="ECO:0000256" key="7">
    <source>
        <dbReference type="ARBA" id="ARBA00032024"/>
    </source>
</evidence>
<comment type="similarity">
    <text evidence="2 9">Belongs to the ketopantoate reductase family.</text>
</comment>
<evidence type="ECO:0000259" key="10">
    <source>
        <dbReference type="Pfam" id="PF02558"/>
    </source>
</evidence>
<dbReference type="EMBL" id="AP024702">
    <property type="protein sequence ID" value="BCX50367.1"/>
    <property type="molecule type" value="Genomic_DNA"/>
</dbReference>
<dbReference type="Gene3D" id="1.10.1040.10">
    <property type="entry name" value="N-(1-d-carboxylethyl)-l-norvaline Dehydrogenase, domain 2"/>
    <property type="match status" value="1"/>
</dbReference>
<dbReference type="PANTHER" id="PTHR21708:SF26">
    <property type="entry name" value="2-DEHYDROPANTOATE 2-REDUCTASE"/>
    <property type="match status" value="1"/>
</dbReference>
<dbReference type="Proteomes" id="UP001374893">
    <property type="component" value="Chromosome"/>
</dbReference>
<name>A0ABN6H9K8_9BACT</name>
<organism evidence="12 13">
    <name type="scientific">Haloferula helveola</name>
    <dbReference type="NCBI Taxonomy" id="490095"/>
    <lineage>
        <taxon>Bacteria</taxon>
        <taxon>Pseudomonadati</taxon>
        <taxon>Verrucomicrobiota</taxon>
        <taxon>Verrucomicrobiia</taxon>
        <taxon>Verrucomicrobiales</taxon>
        <taxon>Verrucomicrobiaceae</taxon>
        <taxon>Haloferula</taxon>
    </lineage>
</organism>
<dbReference type="InterPro" id="IPR013328">
    <property type="entry name" value="6PGD_dom2"/>
</dbReference>
<evidence type="ECO:0000256" key="6">
    <source>
        <dbReference type="ARBA" id="ARBA00023002"/>
    </source>
</evidence>
<evidence type="ECO:0000313" key="13">
    <source>
        <dbReference type="Proteomes" id="UP001374893"/>
    </source>
</evidence>
<dbReference type="PANTHER" id="PTHR21708">
    <property type="entry name" value="PROBABLE 2-DEHYDROPANTOATE 2-REDUCTASE"/>
    <property type="match status" value="1"/>
</dbReference>
<evidence type="ECO:0000256" key="2">
    <source>
        <dbReference type="ARBA" id="ARBA00007870"/>
    </source>
</evidence>
<evidence type="ECO:0000256" key="9">
    <source>
        <dbReference type="RuleBase" id="RU362068"/>
    </source>
</evidence>
<feature type="domain" description="Ketopantoate reductase C-terminal" evidence="11">
    <location>
        <begin position="183"/>
        <end position="305"/>
    </location>
</feature>
<evidence type="ECO:0000256" key="4">
    <source>
        <dbReference type="ARBA" id="ARBA00019465"/>
    </source>
</evidence>
<dbReference type="SUPFAM" id="SSF51735">
    <property type="entry name" value="NAD(P)-binding Rossmann-fold domains"/>
    <property type="match status" value="1"/>
</dbReference>
<evidence type="ECO:0000313" key="12">
    <source>
        <dbReference type="EMBL" id="BCX50367.1"/>
    </source>
</evidence>
<dbReference type="InterPro" id="IPR003710">
    <property type="entry name" value="ApbA"/>
</dbReference>
<sequence length="310" mass="33567">MAGVLNGSVALVGAGAVGLHYGARLALNGEDVRFMLRSDYEVVMKEGIRLESVDGNATLHPAQGFSDASEIGPVDWVIVAWKATANERLAEVLKPMLHERTQVLTLQNGLGNCEALAEIIGPERVLGGLCFVCLNRLSEGYVRHTAGGRVTIGEWRPEPGIPRATRLAAAFEAAGVKCEAVEDLERAQWRKLVWNIPFNGLAIAEGGVTTDVLLADPEIEREVEALMREVISAANAKGLSIDEGVVDFEIGRTRPMGPYRPSSMIDYVEGRAVEYEAIWGEPLRQAKAAGVPVPRLEHLAGRIREKIGSR</sequence>
<comment type="pathway">
    <text evidence="1 9">Cofactor biosynthesis; (R)-pantothenate biosynthesis; (R)-pantoate from 3-methyl-2-oxobutanoate: step 2/2.</text>
</comment>
<evidence type="ECO:0000259" key="11">
    <source>
        <dbReference type="Pfam" id="PF08546"/>
    </source>
</evidence>
<evidence type="ECO:0000256" key="5">
    <source>
        <dbReference type="ARBA" id="ARBA00022857"/>
    </source>
</evidence>
<dbReference type="SUPFAM" id="SSF48179">
    <property type="entry name" value="6-phosphogluconate dehydrogenase C-terminal domain-like"/>
    <property type="match status" value="1"/>
</dbReference>
<dbReference type="Gene3D" id="3.40.50.720">
    <property type="entry name" value="NAD(P)-binding Rossmann-like Domain"/>
    <property type="match status" value="1"/>
</dbReference>
<keyword evidence="5 9" id="KW-0521">NADP</keyword>
<evidence type="ECO:0000256" key="8">
    <source>
        <dbReference type="ARBA" id="ARBA00048793"/>
    </source>
</evidence>
<dbReference type="EC" id="1.1.1.169" evidence="3 9"/>
<keyword evidence="9" id="KW-0566">Pantothenate biosynthesis</keyword>
<feature type="domain" description="Ketopantoate reductase N-terminal" evidence="10">
    <location>
        <begin position="9"/>
        <end position="156"/>
    </location>
</feature>
<evidence type="ECO:0000256" key="1">
    <source>
        <dbReference type="ARBA" id="ARBA00004994"/>
    </source>
</evidence>
<dbReference type="InterPro" id="IPR013752">
    <property type="entry name" value="KPA_reductase"/>
</dbReference>
<gene>
    <name evidence="12" type="primary">panE</name>
    <name evidence="12" type="ORF">HAHE_42750</name>
</gene>